<dbReference type="InterPro" id="IPR007607">
    <property type="entry name" value="BacA/B"/>
</dbReference>
<evidence type="ECO:0000313" key="3">
    <source>
        <dbReference type="EMBL" id="KKT51034.1"/>
    </source>
</evidence>
<dbReference type="Proteomes" id="UP000034006">
    <property type="component" value="Unassembled WGS sequence"/>
</dbReference>
<dbReference type="InterPro" id="IPR058486">
    <property type="entry name" value="DUF8173"/>
</dbReference>
<organism evidence="3 4">
    <name type="scientific">Candidatus Collierbacteria bacterium GW2011_GWB2_44_22</name>
    <dbReference type="NCBI Taxonomy" id="1618387"/>
    <lineage>
        <taxon>Bacteria</taxon>
        <taxon>Candidatus Collieribacteriota</taxon>
    </lineage>
</organism>
<evidence type="ECO:0000259" key="2">
    <source>
        <dbReference type="Pfam" id="PF26514"/>
    </source>
</evidence>
<comment type="caution">
    <text evidence="3">The sequence shown here is derived from an EMBL/GenBank/DDBJ whole genome shotgun (WGS) entry which is preliminary data.</text>
</comment>
<dbReference type="PATRIC" id="fig|1618387.3.peg.1184"/>
<sequence>MKYFTHITVTFLLVITFLFFHSIPTHAVYLGSGNLLELPKEKVINETAIISATNLTVDSDINGDLLCAGKDVVVNSNIKGDILCVAQSIKINGNIDGNIRVIAQSVEINGLVSRNVYTLSQNLSLTKFSSIKGDIFFGVQNVDLRGSLGRDLLGAADQLTISGSLLRNAKVTASRVNLVDPAKIGGDFEYYMDTNGTASVSQKNVKGNILKHEIVRKEIPQKEMKDISLVAKFMGKIFWIISTLLLGFIVIYFLKNKVIERTQIISKKPAITGLTGLAVLILTPIVFCLLLVSLIGVPAAFVLILEYIISIMLATVYPAILVGKWIIKFFTKKQAGGLVGPLVVGIVVTGLLMFIPAIGFLTGFIFLCLGVGSTFLSYLPEK</sequence>
<evidence type="ECO:0000313" key="4">
    <source>
        <dbReference type="Proteomes" id="UP000034006"/>
    </source>
</evidence>
<keyword evidence="1" id="KW-0812">Transmembrane</keyword>
<feature type="transmembrane region" description="Helical" evidence="1">
    <location>
        <begin position="301"/>
        <end position="323"/>
    </location>
</feature>
<protein>
    <recommendedName>
        <fullName evidence="2">DUF8173 domain-containing protein</fullName>
    </recommendedName>
</protein>
<feature type="transmembrane region" description="Helical" evidence="1">
    <location>
        <begin position="361"/>
        <end position="379"/>
    </location>
</feature>
<feature type="transmembrane region" description="Helical" evidence="1">
    <location>
        <begin position="335"/>
        <end position="355"/>
    </location>
</feature>
<dbReference type="Pfam" id="PF26514">
    <property type="entry name" value="DUF8173"/>
    <property type="match status" value="1"/>
</dbReference>
<feature type="domain" description="DUF8173" evidence="2">
    <location>
        <begin position="224"/>
        <end position="373"/>
    </location>
</feature>
<reference evidence="3 4" key="1">
    <citation type="journal article" date="2015" name="Nature">
        <title>rRNA introns, odd ribosomes, and small enigmatic genomes across a large radiation of phyla.</title>
        <authorList>
            <person name="Brown C.T."/>
            <person name="Hug L.A."/>
            <person name="Thomas B.C."/>
            <person name="Sharon I."/>
            <person name="Castelle C.J."/>
            <person name="Singh A."/>
            <person name="Wilkins M.J."/>
            <person name="Williams K.H."/>
            <person name="Banfield J.F."/>
        </authorList>
    </citation>
    <scope>NUCLEOTIDE SEQUENCE [LARGE SCALE GENOMIC DNA]</scope>
</reference>
<feature type="transmembrane region" description="Helical" evidence="1">
    <location>
        <begin position="237"/>
        <end position="254"/>
    </location>
</feature>
<accession>A0A0G1KSZ6</accession>
<dbReference type="EMBL" id="LCIH01000018">
    <property type="protein sequence ID" value="KKT51034.1"/>
    <property type="molecule type" value="Genomic_DNA"/>
</dbReference>
<dbReference type="Pfam" id="PF04519">
    <property type="entry name" value="Bactofilin"/>
    <property type="match status" value="1"/>
</dbReference>
<gene>
    <name evidence="3" type="ORF">UW44_C0018G0004</name>
</gene>
<proteinExistence type="predicted"/>
<feature type="transmembrane region" description="Helical" evidence="1">
    <location>
        <begin position="274"/>
        <end position="295"/>
    </location>
</feature>
<keyword evidence="1" id="KW-0472">Membrane</keyword>
<keyword evidence="1" id="KW-1133">Transmembrane helix</keyword>
<dbReference type="STRING" id="1618387.UW44_C0018G0004"/>
<evidence type="ECO:0000256" key="1">
    <source>
        <dbReference type="SAM" id="Phobius"/>
    </source>
</evidence>
<name>A0A0G1KSZ6_9BACT</name>
<dbReference type="AlphaFoldDB" id="A0A0G1KSZ6"/>